<evidence type="ECO:0000313" key="8">
    <source>
        <dbReference type="Proteomes" id="UP000076079"/>
    </source>
</evidence>
<dbReference type="InterPro" id="IPR006153">
    <property type="entry name" value="Cation/H_exchanger_TM"/>
</dbReference>
<dbReference type="OrthoDB" id="9775180at2"/>
<dbReference type="GO" id="GO:0015297">
    <property type="term" value="F:antiporter activity"/>
    <property type="evidence" value="ECO:0007669"/>
    <property type="project" value="InterPro"/>
</dbReference>
<evidence type="ECO:0000313" key="7">
    <source>
        <dbReference type="EMBL" id="AMY07596.1"/>
    </source>
</evidence>
<feature type="transmembrane region" description="Helical" evidence="5">
    <location>
        <begin position="256"/>
        <end position="276"/>
    </location>
</feature>
<proteinExistence type="predicted"/>
<evidence type="ECO:0000256" key="3">
    <source>
        <dbReference type="ARBA" id="ARBA00022989"/>
    </source>
</evidence>
<dbReference type="GO" id="GO:1902600">
    <property type="term" value="P:proton transmembrane transport"/>
    <property type="evidence" value="ECO:0007669"/>
    <property type="project" value="InterPro"/>
</dbReference>
<dbReference type="PANTHER" id="PTHR43021">
    <property type="entry name" value="NA(+)/H(+) ANTIPORTER-RELATED"/>
    <property type="match status" value="1"/>
</dbReference>
<feature type="transmembrane region" description="Helical" evidence="5">
    <location>
        <begin position="118"/>
        <end position="141"/>
    </location>
</feature>
<evidence type="ECO:0000256" key="5">
    <source>
        <dbReference type="SAM" id="Phobius"/>
    </source>
</evidence>
<evidence type="ECO:0000256" key="4">
    <source>
        <dbReference type="ARBA" id="ARBA00023136"/>
    </source>
</evidence>
<keyword evidence="3 5" id="KW-1133">Transmembrane helix</keyword>
<dbReference type="EMBL" id="CP015136">
    <property type="protein sequence ID" value="AMY07596.1"/>
    <property type="molecule type" value="Genomic_DNA"/>
</dbReference>
<organism evidence="7 8">
    <name type="scientific">Luteitalea pratensis</name>
    <dbReference type="NCBI Taxonomy" id="1855912"/>
    <lineage>
        <taxon>Bacteria</taxon>
        <taxon>Pseudomonadati</taxon>
        <taxon>Acidobacteriota</taxon>
        <taxon>Vicinamibacteria</taxon>
        <taxon>Vicinamibacterales</taxon>
        <taxon>Vicinamibacteraceae</taxon>
        <taxon>Luteitalea</taxon>
    </lineage>
</organism>
<reference evidence="8" key="2">
    <citation type="submission" date="2016-04" db="EMBL/GenBank/DDBJ databases">
        <title>First Complete Genome Sequence of a Subdivision 6 Acidobacterium.</title>
        <authorList>
            <person name="Huang S."/>
            <person name="Vieira S."/>
            <person name="Bunk B."/>
            <person name="Riedel T."/>
            <person name="Sproeer C."/>
            <person name="Overmann J."/>
        </authorList>
    </citation>
    <scope>NUCLEOTIDE SEQUENCE [LARGE SCALE GENOMIC DNA]</scope>
    <source>
        <strain evidence="8">DSM 100886 HEG_-6_39</strain>
    </source>
</reference>
<keyword evidence="2 5" id="KW-0812">Transmembrane</keyword>
<keyword evidence="4 5" id="KW-0472">Membrane</keyword>
<evidence type="ECO:0000256" key="2">
    <source>
        <dbReference type="ARBA" id="ARBA00022692"/>
    </source>
</evidence>
<evidence type="ECO:0000259" key="6">
    <source>
        <dbReference type="Pfam" id="PF00999"/>
    </source>
</evidence>
<sequence length="444" mass="46300">MMRLLALAIILGTTAVVTSVAATAERGGGPGTALAIGFALIAASLTGELFERFRLPRISGYLFFGVVCGPYASAILTPAMARELQVVNGVAIALIAFIAGLEINFVRLRPQLRAMLTMGGVMIALMWVSLTVLFFIAWRWLPIAPDVVGLPRLALAMLVATVTVSFSPTVSIAVITESRARGPLSELVLALVVLADLMLILLFTLSMEGVRFALGSGQAGHGILSGLAWEIFGSFAFGGIVGACFAFYLRYVRREVTIVLLGVAILLSQVGGALHFEPLLAALGAGLVVENIAPPEGDALRLAVERGALPILVLFFAAAGANLHLGALAEVGVFAVAIAALRMALIHATAKVGARVAGLGGEPPALAWMGLVSQAGVTLGLAILINAEFPDWGGKLYALIVSMITLHETIGPILFRAALTRAGEVGRMDLETGEHRTPVVETPA</sequence>
<feature type="transmembrane region" description="Helical" evidence="5">
    <location>
        <begin position="31"/>
        <end position="50"/>
    </location>
</feature>
<feature type="transmembrane region" description="Helical" evidence="5">
    <location>
        <begin position="227"/>
        <end position="249"/>
    </location>
</feature>
<feature type="transmembrane region" description="Helical" evidence="5">
    <location>
        <begin position="86"/>
        <end position="106"/>
    </location>
</feature>
<feature type="transmembrane region" description="Helical" evidence="5">
    <location>
        <begin position="153"/>
        <end position="175"/>
    </location>
</feature>
<reference evidence="7 8" key="1">
    <citation type="journal article" date="2016" name="Genome Announc.">
        <title>First Complete Genome Sequence of a Subdivision 6 Acidobacterium Strain.</title>
        <authorList>
            <person name="Huang S."/>
            <person name="Vieira S."/>
            <person name="Bunk B."/>
            <person name="Riedel T."/>
            <person name="Sproer C."/>
            <person name="Overmann J."/>
        </authorList>
    </citation>
    <scope>NUCLEOTIDE SEQUENCE [LARGE SCALE GENOMIC DNA]</scope>
    <source>
        <strain evidence="8">DSM 100886 HEG_-6_39</strain>
    </source>
</reference>
<dbReference type="Proteomes" id="UP000076079">
    <property type="component" value="Chromosome"/>
</dbReference>
<feature type="transmembrane region" description="Helical" evidence="5">
    <location>
        <begin position="311"/>
        <end position="344"/>
    </location>
</feature>
<dbReference type="PANTHER" id="PTHR43021:SF2">
    <property type="entry name" value="CATION_H+ EXCHANGER DOMAIN-CONTAINING PROTEIN"/>
    <property type="match status" value="1"/>
</dbReference>
<accession>A0A143PGP9</accession>
<protein>
    <submittedName>
        <fullName evidence="7">Transporter, monovalent cation:proton antiporter-2 (CPA2) family</fullName>
    </submittedName>
</protein>
<keyword evidence="8" id="KW-1185">Reference proteome</keyword>
<dbReference type="AlphaFoldDB" id="A0A143PGP9"/>
<dbReference type="KEGG" id="abac:LuPra_00769"/>
<comment type="subcellular location">
    <subcellularLocation>
        <location evidence="1">Membrane</location>
        <topology evidence="1">Multi-pass membrane protein</topology>
    </subcellularLocation>
</comment>
<name>A0A143PGP9_LUTPR</name>
<dbReference type="GO" id="GO:0016020">
    <property type="term" value="C:membrane"/>
    <property type="evidence" value="ECO:0007669"/>
    <property type="project" value="UniProtKB-SubCell"/>
</dbReference>
<dbReference type="InterPro" id="IPR038770">
    <property type="entry name" value="Na+/solute_symporter_sf"/>
</dbReference>
<feature type="domain" description="Cation/H+ exchanger transmembrane" evidence="6">
    <location>
        <begin position="43"/>
        <end position="414"/>
    </location>
</feature>
<dbReference type="STRING" id="1855912.LuPra_00769"/>
<gene>
    <name evidence="7" type="ORF">LuPra_00769</name>
</gene>
<feature type="transmembrane region" description="Helical" evidence="5">
    <location>
        <begin position="397"/>
        <end position="419"/>
    </location>
</feature>
<dbReference type="Pfam" id="PF00999">
    <property type="entry name" value="Na_H_Exchanger"/>
    <property type="match status" value="1"/>
</dbReference>
<dbReference type="Gene3D" id="1.20.1530.20">
    <property type="match status" value="1"/>
</dbReference>
<feature type="transmembrane region" description="Helical" evidence="5">
    <location>
        <begin position="62"/>
        <end position="80"/>
    </location>
</feature>
<feature type="transmembrane region" description="Helical" evidence="5">
    <location>
        <begin position="365"/>
        <end position="385"/>
    </location>
</feature>
<evidence type="ECO:0000256" key="1">
    <source>
        <dbReference type="ARBA" id="ARBA00004141"/>
    </source>
</evidence>
<feature type="transmembrane region" description="Helical" evidence="5">
    <location>
        <begin position="187"/>
        <end position="207"/>
    </location>
</feature>